<reference evidence="14 15" key="1">
    <citation type="submission" date="2022-12" db="EMBL/GenBank/DDBJ databases">
        <title>Genomic features and morphological characterization of a novel Knufia sp. strain isolated from spacecraft assembly facility.</title>
        <authorList>
            <person name="Teixeira M."/>
            <person name="Chander A.M."/>
            <person name="Stajich J.E."/>
            <person name="Venkateswaran K."/>
        </authorList>
    </citation>
    <scope>NUCLEOTIDE SEQUENCE [LARGE SCALE GENOMIC DNA]</scope>
    <source>
        <strain evidence="14 15">FJI-L2-BK-P2</strain>
    </source>
</reference>
<sequence>MQFRTFVSAALTVAPVAVSAAGQLGFAVGNVNPDGSCKTQSDFEADFQAIKDNTHSTLIRTYSSSDSFGNLCNTPSEVLPAAQSAGFQVLLGMWPDGGVYDKEKAPIVDANVEQYGGTLFGITVGSEGMYRGTYDAESLIEWIGDMKQTFPNTKIGTADSWNCWTNGTMDGIIKSGLDLVLANGFAYWQYQDISNATKTYFDDMAQALAHVQEVSGSVDGIHFMNGETGWPGDGGSDAGAAKAGTDNEETYWNSAICAMLDWGVDLFWFEAFDEPNKADAIGDNGEAASEKNWGSFDAERKPKFDMKCGQ</sequence>
<comment type="catalytic activity">
    <reaction evidence="9">
        <text>Successive hydrolysis of beta-D-glucose units from the non-reducing ends of (1-&gt;3)-beta-D-glucans, releasing alpha-glucose.</text>
        <dbReference type="EC" id="3.2.1.58"/>
    </reaction>
</comment>
<evidence type="ECO:0000256" key="3">
    <source>
        <dbReference type="ARBA" id="ARBA00022512"/>
    </source>
</evidence>
<dbReference type="Gene3D" id="3.20.20.80">
    <property type="entry name" value="Glycosidases"/>
    <property type="match status" value="1"/>
</dbReference>
<organism evidence="14 15">
    <name type="scientific">Knufia fluminis</name>
    <dbReference type="NCBI Taxonomy" id="191047"/>
    <lineage>
        <taxon>Eukaryota</taxon>
        <taxon>Fungi</taxon>
        <taxon>Dikarya</taxon>
        <taxon>Ascomycota</taxon>
        <taxon>Pezizomycotina</taxon>
        <taxon>Eurotiomycetes</taxon>
        <taxon>Chaetothyriomycetidae</taxon>
        <taxon>Chaetothyriales</taxon>
        <taxon>Trichomeriaceae</taxon>
        <taxon>Knufia</taxon>
    </lineage>
</organism>
<evidence type="ECO:0000256" key="12">
    <source>
        <dbReference type="RuleBase" id="RU004335"/>
    </source>
</evidence>
<dbReference type="GO" id="GO:0005975">
    <property type="term" value="P:carbohydrate metabolic process"/>
    <property type="evidence" value="ECO:0007669"/>
    <property type="project" value="InterPro"/>
</dbReference>
<evidence type="ECO:0000256" key="9">
    <source>
        <dbReference type="ARBA" id="ARBA00036824"/>
    </source>
</evidence>
<dbReference type="SUPFAM" id="SSF51445">
    <property type="entry name" value="(Trans)glycosidases"/>
    <property type="match status" value="1"/>
</dbReference>
<dbReference type="InterPro" id="IPR017853">
    <property type="entry name" value="GH"/>
</dbReference>
<evidence type="ECO:0000256" key="13">
    <source>
        <dbReference type="SAM" id="SignalP"/>
    </source>
</evidence>
<evidence type="ECO:0000256" key="6">
    <source>
        <dbReference type="ARBA" id="ARBA00022801"/>
    </source>
</evidence>
<evidence type="ECO:0000256" key="2">
    <source>
        <dbReference type="ARBA" id="ARBA00008773"/>
    </source>
</evidence>
<keyword evidence="3" id="KW-0134">Cell wall</keyword>
<evidence type="ECO:0000256" key="4">
    <source>
        <dbReference type="ARBA" id="ARBA00022525"/>
    </source>
</evidence>
<dbReference type="Proteomes" id="UP001316803">
    <property type="component" value="Unassembled WGS sequence"/>
</dbReference>
<dbReference type="GO" id="GO:0071555">
    <property type="term" value="P:cell wall organization"/>
    <property type="evidence" value="ECO:0007669"/>
    <property type="project" value="TreeGrafter"/>
</dbReference>
<dbReference type="GO" id="GO:0005576">
    <property type="term" value="C:extracellular region"/>
    <property type="evidence" value="ECO:0007669"/>
    <property type="project" value="TreeGrafter"/>
</dbReference>
<dbReference type="EMBL" id="JAKLMC020000004">
    <property type="protein sequence ID" value="KAK5956539.1"/>
    <property type="molecule type" value="Genomic_DNA"/>
</dbReference>
<dbReference type="GO" id="GO:0042973">
    <property type="term" value="F:glucan endo-1,3-beta-D-glucosidase activity"/>
    <property type="evidence" value="ECO:0007669"/>
    <property type="project" value="TreeGrafter"/>
</dbReference>
<dbReference type="GO" id="GO:0009986">
    <property type="term" value="C:cell surface"/>
    <property type="evidence" value="ECO:0007669"/>
    <property type="project" value="TreeGrafter"/>
</dbReference>
<evidence type="ECO:0000256" key="11">
    <source>
        <dbReference type="ARBA" id="ARBA00041761"/>
    </source>
</evidence>
<protein>
    <recommendedName>
        <fullName evidence="10">glucan 1,3-beta-glucosidase</fullName>
        <ecNumber evidence="10">3.2.1.58</ecNumber>
    </recommendedName>
    <alternativeName>
        <fullName evidence="11">Exo-1,3-beta-glucanase</fullName>
    </alternativeName>
</protein>
<feature type="chain" id="PRO_5043043877" description="glucan 1,3-beta-glucosidase" evidence="13">
    <location>
        <begin position="22"/>
        <end position="310"/>
    </location>
</feature>
<dbReference type="PANTHER" id="PTHR16631">
    <property type="entry name" value="GLUCAN 1,3-BETA-GLUCOSIDASE"/>
    <property type="match status" value="1"/>
</dbReference>
<comment type="similarity">
    <text evidence="2 12">Belongs to the glycosyl hydrolase 17 family.</text>
</comment>
<evidence type="ECO:0000313" key="15">
    <source>
        <dbReference type="Proteomes" id="UP001316803"/>
    </source>
</evidence>
<evidence type="ECO:0000256" key="8">
    <source>
        <dbReference type="ARBA" id="ARBA00023295"/>
    </source>
</evidence>
<dbReference type="AlphaFoldDB" id="A0AAN8I7W6"/>
<accession>A0AAN8I7W6</accession>
<evidence type="ECO:0000256" key="7">
    <source>
        <dbReference type="ARBA" id="ARBA00023180"/>
    </source>
</evidence>
<comment type="caution">
    <text evidence="14">The sequence shown here is derived from an EMBL/GenBank/DDBJ whole genome shotgun (WGS) entry which is preliminary data.</text>
</comment>
<feature type="signal peptide" evidence="13">
    <location>
        <begin position="1"/>
        <end position="21"/>
    </location>
</feature>
<name>A0AAN8I7W6_9EURO</name>
<dbReference type="InterPro" id="IPR000490">
    <property type="entry name" value="Glyco_hydro_17"/>
</dbReference>
<dbReference type="InterPro" id="IPR050732">
    <property type="entry name" value="Beta-glucan_modifiers"/>
</dbReference>
<dbReference type="EC" id="3.2.1.58" evidence="10"/>
<proteinExistence type="inferred from homology"/>
<keyword evidence="5 13" id="KW-0732">Signal</keyword>
<keyword evidence="15" id="KW-1185">Reference proteome</keyword>
<keyword evidence="7" id="KW-0325">Glycoprotein</keyword>
<keyword evidence="8 14" id="KW-0326">Glycosidase</keyword>
<dbReference type="Pfam" id="PF00332">
    <property type="entry name" value="Glyco_hydro_17"/>
    <property type="match status" value="1"/>
</dbReference>
<evidence type="ECO:0000256" key="10">
    <source>
        <dbReference type="ARBA" id="ARBA00038929"/>
    </source>
</evidence>
<comment type="subcellular location">
    <subcellularLocation>
        <location evidence="1">Secreted</location>
        <location evidence="1">Cell wall</location>
    </subcellularLocation>
</comment>
<dbReference type="PANTHER" id="PTHR16631:SF26">
    <property type="entry name" value="GLUCAN 1,3-BETA-GLUCOSIDASE"/>
    <property type="match status" value="1"/>
</dbReference>
<evidence type="ECO:0000256" key="1">
    <source>
        <dbReference type="ARBA" id="ARBA00004191"/>
    </source>
</evidence>
<dbReference type="GO" id="GO:0004338">
    <property type="term" value="F:glucan exo-1,3-beta-glucosidase activity"/>
    <property type="evidence" value="ECO:0007669"/>
    <property type="project" value="UniProtKB-EC"/>
</dbReference>
<evidence type="ECO:0000256" key="5">
    <source>
        <dbReference type="ARBA" id="ARBA00022729"/>
    </source>
</evidence>
<dbReference type="GO" id="GO:0009277">
    <property type="term" value="C:fungal-type cell wall"/>
    <property type="evidence" value="ECO:0007669"/>
    <property type="project" value="TreeGrafter"/>
</dbReference>
<keyword evidence="4" id="KW-0964">Secreted</keyword>
<gene>
    <name evidence="14" type="primary">BGL2</name>
    <name evidence="14" type="ORF">OHC33_002024</name>
</gene>
<evidence type="ECO:0000313" key="14">
    <source>
        <dbReference type="EMBL" id="KAK5956539.1"/>
    </source>
</evidence>
<keyword evidence="6 14" id="KW-0378">Hydrolase</keyword>